<dbReference type="GO" id="GO:0008320">
    <property type="term" value="F:protein transmembrane transporter activity"/>
    <property type="evidence" value="ECO:0007669"/>
    <property type="project" value="TreeGrafter"/>
</dbReference>
<organism evidence="8 9">
    <name type="scientific">Panicum virgatum</name>
    <name type="common">Blackwell switchgrass</name>
    <dbReference type="NCBI Taxonomy" id="38727"/>
    <lineage>
        <taxon>Eukaryota</taxon>
        <taxon>Viridiplantae</taxon>
        <taxon>Streptophyta</taxon>
        <taxon>Embryophyta</taxon>
        <taxon>Tracheophyta</taxon>
        <taxon>Spermatophyta</taxon>
        <taxon>Magnoliopsida</taxon>
        <taxon>Liliopsida</taxon>
        <taxon>Poales</taxon>
        <taxon>Poaceae</taxon>
        <taxon>PACMAD clade</taxon>
        <taxon>Panicoideae</taxon>
        <taxon>Panicodae</taxon>
        <taxon>Paniceae</taxon>
        <taxon>Panicinae</taxon>
        <taxon>Panicum</taxon>
        <taxon>Panicum sect. Hiantes</taxon>
    </lineage>
</organism>
<protein>
    <submittedName>
        <fullName evidence="8">Uncharacterized protein</fullName>
    </submittedName>
</protein>
<dbReference type="PANTHER" id="PTHR10485">
    <property type="entry name" value="MITOCHONDRIAL IMPORT INNER MEMBRANE TRANSLOCASE SUBUNIT TIM-17"/>
    <property type="match status" value="1"/>
</dbReference>
<comment type="subcellular location">
    <subcellularLocation>
        <location evidence="1">Mitochondrion inner membrane</location>
        <topology evidence="1">Multi-pass membrane protein</topology>
    </subcellularLocation>
</comment>
<evidence type="ECO:0000313" key="8">
    <source>
        <dbReference type="EMBL" id="KAG2578458.1"/>
    </source>
</evidence>
<evidence type="ECO:0000256" key="1">
    <source>
        <dbReference type="ARBA" id="ARBA00004448"/>
    </source>
</evidence>
<evidence type="ECO:0000256" key="5">
    <source>
        <dbReference type="ARBA" id="ARBA00022989"/>
    </source>
</evidence>
<evidence type="ECO:0000256" key="4">
    <source>
        <dbReference type="ARBA" id="ARBA00022792"/>
    </source>
</evidence>
<evidence type="ECO:0000313" key="9">
    <source>
        <dbReference type="Proteomes" id="UP000823388"/>
    </source>
</evidence>
<evidence type="ECO:0000256" key="6">
    <source>
        <dbReference type="ARBA" id="ARBA00023128"/>
    </source>
</evidence>
<reference evidence="8" key="1">
    <citation type="submission" date="2020-05" db="EMBL/GenBank/DDBJ databases">
        <title>WGS assembly of Panicum virgatum.</title>
        <authorList>
            <person name="Lovell J.T."/>
            <person name="Jenkins J."/>
            <person name="Shu S."/>
            <person name="Juenger T.E."/>
            <person name="Schmutz J."/>
        </authorList>
    </citation>
    <scope>NUCLEOTIDE SEQUENCE</scope>
    <source>
        <strain evidence="8">AP13</strain>
    </source>
</reference>
<keyword evidence="5" id="KW-1133">Transmembrane helix</keyword>
<keyword evidence="7" id="KW-0472">Membrane</keyword>
<dbReference type="AlphaFoldDB" id="A0A8T0QZV8"/>
<dbReference type="EMBL" id="CM029048">
    <property type="protein sequence ID" value="KAG2578458.1"/>
    <property type="molecule type" value="Genomic_DNA"/>
</dbReference>
<evidence type="ECO:0000256" key="2">
    <source>
        <dbReference type="ARBA" id="ARBA00008444"/>
    </source>
</evidence>
<name>A0A8T0QZV8_PANVG</name>
<comment type="caution">
    <text evidence="8">The sequence shown here is derived from an EMBL/GenBank/DDBJ whole genome shotgun (WGS) entry which is preliminary data.</text>
</comment>
<evidence type="ECO:0000256" key="3">
    <source>
        <dbReference type="ARBA" id="ARBA00022692"/>
    </source>
</evidence>
<evidence type="ECO:0000256" key="7">
    <source>
        <dbReference type="ARBA" id="ARBA00023136"/>
    </source>
</evidence>
<dbReference type="GO" id="GO:0005744">
    <property type="term" value="C:TIM23 mitochondrial import inner membrane translocase complex"/>
    <property type="evidence" value="ECO:0007669"/>
    <property type="project" value="TreeGrafter"/>
</dbReference>
<keyword evidence="4" id="KW-0999">Mitochondrion inner membrane</keyword>
<accession>A0A8T0QZV8</accession>
<keyword evidence="9" id="KW-1185">Reference proteome</keyword>
<gene>
    <name evidence="8" type="ORF">PVAP13_6NG213200</name>
</gene>
<comment type="similarity">
    <text evidence="2">Belongs to the Tim17/Tim22/Tim23 family.</text>
</comment>
<dbReference type="GO" id="GO:0030150">
    <property type="term" value="P:protein import into mitochondrial matrix"/>
    <property type="evidence" value="ECO:0007669"/>
    <property type="project" value="TreeGrafter"/>
</dbReference>
<dbReference type="OrthoDB" id="691865at2759"/>
<sequence length="202" mass="21803">MYGEIPDYRYRLIDYVGDGIVIGSSIGTPYHFTKGFLNSPNGGRLAGGVRAVRTDVPRFAGRLAGLLAVFWALESGMSLARRRREDHWIHLVAGAGTYALANIHRGVPAAARSALLAATAIAGLSVADLSFDFWHSRLLRSGREVGKKNGLPALVPSKRVTPCRAALRDAPGGSIENRSENDAILDLFGMEQESEMTPNKDV</sequence>
<keyword evidence="3" id="KW-0812">Transmembrane</keyword>
<dbReference type="Pfam" id="PF02466">
    <property type="entry name" value="Tim17"/>
    <property type="match status" value="1"/>
</dbReference>
<proteinExistence type="inferred from homology"/>
<dbReference type="Proteomes" id="UP000823388">
    <property type="component" value="Chromosome 6N"/>
</dbReference>
<dbReference type="PANTHER" id="PTHR10485:SF13">
    <property type="match status" value="1"/>
</dbReference>
<keyword evidence="6" id="KW-0496">Mitochondrion</keyword>